<accession>A0A6N8DIQ1</accession>
<dbReference type="OrthoDB" id="571920at2"/>
<name>A0A6N8DIQ1_RHOAC</name>
<evidence type="ECO:0000313" key="2">
    <source>
        <dbReference type="Proteomes" id="UP000439113"/>
    </source>
</evidence>
<protein>
    <submittedName>
        <fullName evidence="1">Nitrogen fixation protein</fullName>
    </submittedName>
</protein>
<dbReference type="Proteomes" id="UP000439113">
    <property type="component" value="Unassembled WGS sequence"/>
</dbReference>
<proteinExistence type="predicted"/>
<sequence length="143" mass="15625">MSGDGDLLCPSVTPETEGAVLFGVVSRVAGRPKVDWLEAPTPVTPEILALTGDTPPAQVLRFAAKCQESFCAHFDGVDCRLVGRLVAALPPVAHEQFPCAIRGDCRWFWQEGLRACERCSQIATYEDHPEASLREAARPYARE</sequence>
<evidence type="ECO:0000313" key="1">
    <source>
        <dbReference type="EMBL" id="MTV30392.1"/>
    </source>
</evidence>
<organism evidence="1 2">
    <name type="scientific">Rhodoblastus acidophilus</name>
    <name type="common">Rhodopseudomonas acidophila</name>
    <dbReference type="NCBI Taxonomy" id="1074"/>
    <lineage>
        <taxon>Bacteria</taxon>
        <taxon>Pseudomonadati</taxon>
        <taxon>Pseudomonadota</taxon>
        <taxon>Alphaproteobacteria</taxon>
        <taxon>Hyphomicrobiales</taxon>
        <taxon>Rhodoblastaceae</taxon>
        <taxon>Rhodoblastus</taxon>
    </lineage>
</organism>
<dbReference type="RefSeq" id="WP_155445052.1">
    <property type="nucleotide sequence ID" value="NZ_JAOQNR010000003.1"/>
</dbReference>
<comment type="caution">
    <text evidence="1">The sequence shown here is derived from an EMBL/GenBank/DDBJ whole genome shotgun (WGS) entry which is preliminary data.</text>
</comment>
<dbReference type="AlphaFoldDB" id="A0A6N8DIQ1"/>
<reference evidence="1 2" key="1">
    <citation type="submission" date="2019-11" db="EMBL/GenBank/DDBJ databases">
        <title>Whole-genome sequence of a Rhodoblastus acidophilus DSM 142.</title>
        <authorList>
            <person name="Kyndt J.A."/>
            <person name="Meyer T.E."/>
        </authorList>
    </citation>
    <scope>NUCLEOTIDE SEQUENCE [LARGE SCALE GENOMIC DNA]</scope>
    <source>
        <strain evidence="1 2">DSM 142</strain>
    </source>
</reference>
<dbReference type="EMBL" id="WNKS01000003">
    <property type="protein sequence ID" value="MTV30392.1"/>
    <property type="molecule type" value="Genomic_DNA"/>
</dbReference>
<gene>
    <name evidence="1" type="ORF">GJ654_05220</name>
</gene>